<evidence type="ECO:0000256" key="6">
    <source>
        <dbReference type="SAM" id="MobiDB-lite"/>
    </source>
</evidence>
<sequence>MYFAEFRVKKRLIWALVAAVFAVPALSGESSAAQRLQPTVEQAQTAYLSAQLLGRYHYKTQPLDDALSEKIFDRYLKSLDPERLIFTQADIDGFADYRTRLDDAIQRGNLAIPFTIFQKFEQRTVERLTYAREQLRQGFEFEARESYTYMRDKAPWPKDDAEVRDLWRKRVKNDWLRLRLAGKDDKTIRETLEKRYDNFLVRATRNKSEDVFQIFMNAFAMSIEPHTSYLGRSASDDFDISMSLSLVGIGAVLQERDEYITIRELVAGGPAIRSGKLAVGDRIVGVGQAEGPLQDVVGTRVDEVVKLIRGGKDTRVVLDILPADAGPDGKHRQVVLVRDKIKLEEQAARKSIIKVGDGPALRRIGVITLPAFYEDFEGRRRGDKEYRSASRDVVRLVDELRKEKVDGLVVDLRNNGGGSLREAVELTGLFIDKGPVVQQRRPDGRIGVESDENAGVAWDGPMAVLINRGSASASEIFAAALQDYGRATIIGEQSFGKGTVQTMINLDEIAKNDKPKFGDLKMTVAQFFRVNGGTTQLKGVMPDIRFPSVADPDAYGESSYDNALPWTQIDSASFRPTGNLKDTITTLQTRHQARISKDKSFQALLEDVAEARRLRETRSISLNESERRREKESREARLKAREKTDGRDKLAALLKDDGLQSGERSLAADLAAEKARKDAKDILLDETARIVADDAELRLSRPQLALRDKLKTMPPAPAGTAIR</sequence>
<dbReference type="InterPro" id="IPR040573">
    <property type="entry name" value="TSP_N"/>
</dbReference>
<evidence type="ECO:0000313" key="10">
    <source>
        <dbReference type="Proteomes" id="UP000580043"/>
    </source>
</evidence>
<feature type="signal peptide" evidence="7">
    <location>
        <begin position="1"/>
        <end position="27"/>
    </location>
</feature>
<dbReference type="GO" id="GO:0008236">
    <property type="term" value="F:serine-type peptidase activity"/>
    <property type="evidence" value="ECO:0007669"/>
    <property type="project" value="UniProtKB-KW"/>
</dbReference>
<keyword evidence="2 5" id="KW-0645">Protease</keyword>
<dbReference type="SMART" id="SM00228">
    <property type="entry name" value="PDZ"/>
    <property type="match status" value="1"/>
</dbReference>
<accession>A0A848G027</accession>
<keyword evidence="3 5" id="KW-0378">Hydrolase</keyword>
<dbReference type="PANTHER" id="PTHR32060">
    <property type="entry name" value="TAIL-SPECIFIC PROTEASE"/>
    <property type="match status" value="1"/>
</dbReference>
<dbReference type="PANTHER" id="PTHR32060:SF22">
    <property type="entry name" value="CARBOXYL-TERMINAL-PROCESSING PEPTIDASE 3, CHLOROPLASTIC"/>
    <property type="match status" value="1"/>
</dbReference>
<dbReference type="CDD" id="cd06782">
    <property type="entry name" value="cpPDZ_CPP-like"/>
    <property type="match status" value="1"/>
</dbReference>
<dbReference type="InterPro" id="IPR036034">
    <property type="entry name" value="PDZ_sf"/>
</dbReference>
<dbReference type="CDD" id="cd07560">
    <property type="entry name" value="Peptidase_S41_CPP"/>
    <property type="match status" value="1"/>
</dbReference>
<dbReference type="InterPro" id="IPR004447">
    <property type="entry name" value="Peptidase_S41A"/>
</dbReference>
<dbReference type="NCBIfam" id="TIGR00225">
    <property type="entry name" value="prc"/>
    <property type="match status" value="1"/>
</dbReference>
<dbReference type="InterPro" id="IPR001478">
    <property type="entry name" value="PDZ"/>
</dbReference>
<evidence type="ECO:0000256" key="2">
    <source>
        <dbReference type="ARBA" id="ARBA00022670"/>
    </source>
</evidence>
<dbReference type="PROSITE" id="PS50106">
    <property type="entry name" value="PDZ"/>
    <property type="match status" value="1"/>
</dbReference>
<evidence type="ECO:0000256" key="3">
    <source>
        <dbReference type="ARBA" id="ARBA00022801"/>
    </source>
</evidence>
<dbReference type="GO" id="GO:0004175">
    <property type="term" value="F:endopeptidase activity"/>
    <property type="evidence" value="ECO:0007669"/>
    <property type="project" value="TreeGrafter"/>
</dbReference>
<comment type="caution">
    <text evidence="9">The sequence shown here is derived from an EMBL/GenBank/DDBJ whole genome shotgun (WGS) entry which is preliminary data.</text>
</comment>
<dbReference type="InterPro" id="IPR005151">
    <property type="entry name" value="Tail-specific_protease"/>
</dbReference>
<dbReference type="SUPFAM" id="SSF52096">
    <property type="entry name" value="ClpP/crotonase"/>
    <property type="match status" value="1"/>
</dbReference>
<dbReference type="Pfam" id="PF00595">
    <property type="entry name" value="PDZ"/>
    <property type="match status" value="1"/>
</dbReference>
<dbReference type="GO" id="GO:0030288">
    <property type="term" value="C:outer membrane-bounded periplasmic space"/>
    <property type="evidence" value="ECO:0007669"/>
    <property type="project" value="TreeGrafter"/>
</dbReference>
<feature type="region of interest" description="Disordered" evidence="6">
    <location>
        <begin position="623"/>
        <end position="643"/>
    </location>
</feature>
<keyword evidence="7" id="KW-0732">Signal</keyword>
<dbReference type="GO" id="GO:0006508">
    <property type="term" value="P:proteolysis"/>
    <property type="evidence" value="ECO:0007669"/>
    <property type="project" value="UniProtKB-KW"/>
</dbReference>
<dbReference type="Pfam" id="PF03572">
    <property type="entry name" value="Peptidase_S41"/>
    <property type="match status" value="1"/>
</dbReference>
<evidence type="ECO:0000259" key="8">
    <source>
        <dbReference type="PROSITE" id="PS50106"/>
    </source>
</evidence>
<keyword evidence="4 5" id="KW-0720">Serine protease</keyword>
<feature type="chain" id="PRO_5032578513" evidence="7">
    <location>
        <begin position="28"/>
        <end position="723"/>
    </location>
</feature>
<dbReference type="Proteomes" id="UP000580043">
    <property type="component" value="Unassembled WGS sequence"/>
</dbReference>
<name>A0A848G027_9RHOO</name>
<evidence type="ECO:0000256" key="5">
    <source>
        <dbReference type="RuleBase" id="RU004404"/>
    </source>
</evidence>
<dbReference type="SMART" id="SM00245">
    <property type="entry name" value="TSPc"/>
    <property type="match status" value="1"/>
</dbReference>
<keyword evidence="10" id="KW-1185">Reference proteome</keyword>
<evidence type="ECO:0000313" key="9">
    <source>
        <dbReference type="EMBL" id="NML24380.1"/>
    </source>
</evidence>
<dbReference type="FunFam" id="3.90.226.10:FF:000090">
    <property type="entry name" value="Tail-specific protease"/>
    <property type="match status" value="1"/>
</dbReference>
<dbReference type="AlphaFoldDB" id="A0A848G027"/>
<dbReference type="Pfam" id="PF17804">
    <property type="entry name" value="TSP_NTD"/>
    <property type="match status" value="1"/>
</dbReference>
<dbReference type="Gene3D" id="3.90.226.10">
    <property type="entry name" value="2-enoyl-CoA Hydratase, Chain A, domain 1"/>
    <property type="match status" value="1"/>
</dbReference>
<evidence type="ECO:0000256" key="7">
    <source>
        <dbReference type="SAM" id="SignalP"/>
    </source>
</evidence>
<reference evidence="9 10" key="1">
    <citation type="submission" date="2020-04" db="EMBL/GenBank/DDBJ databases">
        <title>Zoogloea sp. G-4-1-14 isolated from soil.</title>
        <authorList>
            <person name="Dahal R.H."/>
        </authorList>
    </citation>
    <scope>NUCLEOTIDE SEQUENCE [LARGE SCALE GENOMIC DNA]</scope>
    <source>
        <strain evidence="9 10">G-4-1-14</strain>
    </source>
</reference>
<feature type="domain" description="PDZ" evidence="8">
    <location>
        <begin position="239"/>
        <end position="309"/>
    </location>
</feature>
<dbReference type="Pfam" id="PF11818">
    <property type="entry name" value="DUF3340"/>
    <property type="match status" value="1"/>
</dbReference>
<evidence type="ECO:0000256" key="1">
    <source>
        <dbReference type="ARBA" id="ARBA00009179"/>
    </source>
</evidence>
<dbReference type="InterPro" id="IPR020992">
    <property type="entry name" value="Tail_Prtase_C"/>
</dbReference>
<dbReference type="GO" id="GO:0007165">
    <property type="term" value="P:signal transduction"/>
    <property type="evidence" value="ECO:0007669"/>
    <property type="project" value="TreeGrafter"/>
</dbReference>
<dbReference type="InterPro" id="IPR029045">
    <property type="entry name" value="ClpP/crotonase-like_dom_sf"/>
</dbReference>
<evidence type="ECO:0000256" key="4">
    <source>
        <dbReference type="ARBA" id="ARBA00022825"/>
    </source>
</evidence>
<dbReference type="EMBL" id="JABBGA010000001">
    <property type="protein sequence ID" value="NML24380.1"/>
    <property type="molecule type" value="Genomic_DNA"/>
</dbReference>
<gene>
    <name evidence="9" type="ORF">HHL15_01360</name>
</gene>
<dbReference type="Gene3D" id="2.30.42.10">
    <property type="match status" value="1"/>
</dbReference>
<protein>
    <submittedName>
        <fullName evidence="9">Carboxy terminal-processing peptidase</fullName>
    </submittedName>
</protein>
<comment type="similarity">
    <text evidence="1 5">Belongs to the peptidase S41A family.</text>
</comment>
<dbReference type="SUPFAM" id="SSF50156">
    <property type="entry name" value="PDZ domain-like"/>
    <property type="match status" value="1"/>
</dbReference>
<organism evidence="9 10">
    <name type="scientific">Zoogloea dura</name>
    <dbReference type="NCBI Taxonomy" id="2728840"/>
    <lineage>
        <taxon>Bacteria</taxon>
        <taxon>Pseudomonadati</taxon>
        <taxon>Pseudomonadota</taxon>
        <taxon>Betaproteobacteria</taxon>
        <taxon>Rhodocyclales</taxon>
        <taxon>Zoogloeaceae</taxon>
        <taxon>Zoogloea</taxon>
    </lineage>
</organism>
<proteinExistence type="inferred from homology"/>